<dbReference type="CDD" id="cd07535">
    <property type="entry name" value="HAD_VSP"/>
    <property type="match status" value="1"/>
</dbReference>
<dbReference type="AlphaFoldDB" id="A0AAV3QA31"/>
<organism evidence="5 6">
    <name type="scientific">Lithospermum erythrorhizon</name>
    <name type="common">Purple gromwell</name>
    <name type="synonym">Lithospermum officinale var. erythrorhizon</name>
    <dbReference type="NCBI Taxonomy" id="34254"/>
    <lineage>
        <taxon>Eukaryota</taxon>
        <taxon>Viridiplantae</taxon>
        <taxon>Streptophyta</taxon>
        <taxon>Embryophyta</taxon>
        <taxon>Tracheophyta</taxon>
        <taxon>Spermatophyta</taxon>
        <taxon>Magnoliopsida</taxon>
        <taxon>eudicotyledons</taxon>
        <taxon>Gunneridae</taxon>
        <taxon>Pentapetalae</taxon>
        <taxon>asterids</taxon>
        <taxon>lamiids</taxon>
        <taxon>Boraginales</taxon>
        <taxon>Boraginaceae</taxon>
        <taxon>Boraginoideae</taxon>
        <taxon>Lithospermeae</taxon>
        <taxon>Lithospermum</taxon>
    </lineage>
</organism>
<evidence type="ECO:0000256" key="2">
    <source>
        <dbReference type="ARBA" id="ARBA00023180"/>
    </source>
</evidence>
<evidence type="ECO:0000313" key="5">
    <source>
        <dbReference type="EMBL" id="GAA0159318.1"/>
    </source>
</evidence>
<dbReference type="InterPro" id="IPR014403">
    <property type="entry name" value="APS1/VSP"/>
</dbReference>
<protein>
    <submittedName>
        <fullName evidence="5">Phosphatase</fullName>
    </submittedName>
</protein>
<dbReference type="PANTHER" id="PTHR31284">
    <property type="entry name" value="ACID PHOSPHATASE-LIKE PROTEIN"/>
    <property type="match status" value="1"/>
</dbReference>
<dbReference type="InterPro" id="IPR036412">
    <property type="entry name" value="HAD-like_sf"/>
</dbReference>
<evidence type="ECO:0000256" key="4">
    <source>
        <dbReference type="SAM" id="SignalP"/>
    </source>
</evidence>
<accession>A0AAV3QA31</accession>
<evidence type="ECO:0000256" key="3">
    <source>
        <dbReference type="PIRNR" id="PIRNR002674"/>
    </source>
</evidence>
<gene>
    <name evidence="5" type="ORF">LIER_16125</name>
</gene>
<dbReference type="Gene3D" id="3.40.50.1000">
    <property type="entry name" value="HAD superfamily/HAD-like"/>
    <property type="match status" value="1"/>
</dbReference>
<dbReference type="InterPro" id="IPR010028">
    <property type="entry name" value="Acid_phosphatase_pln"/>
</dbReference>
<dbReference type="NCBIfam" id="TIGR01675">
    <property type="entry name" value="plant-AP"/>
    <property type="match status" value="1"/>
</dbReference>
<dbReference type="GO" id="GO:0003993">
    <property type="term" value="F:acid phosphatase activity"/>
    <property type="evidence" value="ECO:0007669"/>
    <property type="project" value="InterPro"/>
</dbReference>
<dbReference type="Pfam" id="PF03767">
    <property type="entry name" value="Acid_phosphat_B"/>
    <property type="match status" value="1"/>
</dbReference>
<evidence type="ECO:0000313" key="6">
    <source>
        <dbReference type="Proteomes" id="UP001454036"/>
    </source>
</evidence>
<feature type="signal peptide" evidence="4">
    <location>
        <begin position="1"/>
        <end position="18"/>
    </location>
</feature>
<dbReference type="EMBL" id="BAABME010003573">
    <property type="protein sequence ID" value="GAA0159318.1"/>
    <property type="molecule type" value="Genomic_DNA"/>
</dbReference>
<dbReference type="PANTHER" id="PTHR31284:SF7">
    <property type="entry name" value="ACID PHOSPHATASE-LIKE PROTEIN"/>
    <property type="match status" value="1"/>
</dbReference>
<dbReference type="InterPro" id="IPR005519">
    <property type="entry name" value="Acid_phosphat_B-like"/>
</dbReference>
<feature type="chain" id="PRO_5043607225" evidence="4">
    <location>
        <begin position="19"/>
        <end position="264"/>
    </location>
</feature>
<dbReference type="PIRSF" id="PIRSF002674">
    <property type="entry name" value="VSP"/>
    <property type="match status" value="1"/>
</dbReference>
<dbReference type="SUPFAM" id="SSF56784">
    <property type="entry name" value="HAD-like"/>
    <property type="match status" value="1"/>
</dbReference>
<keyword evidence="1 4" id="KW-0732">Signal</keyword>
<keyword evidence="6" id="KW-1185">Reference proteome</keyword>
<sequence length="264" mass="30240">MKKIGYLCVFVMLGLAHCEENYKKDIGSGPLVIRYPENNEKMCIDEEVQLKCTSWRFGVEANNLGPWKTIPEECDDYVEDYMLGKGYKLDLEMVSKEAGAFAASHELVNDGKDIWVFDVDETLLSNLPYYSEHGFGLELFDHIEFDKWVEKGIAPAIQASLELYQEVANLGYKIFLLTGRSIRHKGVTIENLVRSGFHDWEKLIMRNPEDHAKLATIFKSEKRNEMEKGGFRIVGNSGDQWSDLLGSSMSIRSFKLPNPMYYIP</sequence>
<dbReference type="Proteomes" id="UP001454036">
    <property type="component" value="Unassembled WGS sequence"/>
</dbReference>
<comment type="similarity">
    <text evidence="3">Belongs to the APS1/VSP family.</text>
</comment>
<dbReference type="InterPro" id="IPR023214">
    <property type="entry name" value="HAD_sf"/>
</dbReference>
<name>A0AAV3QA31_LITER</name>
<reference evidence="5 6" key="1">
    <citation type="submission" date="2024-01" db="EMBL/GenBank/DDBJ databases">
        <title>The complete chloroplast genome sequence of Lithospermum erythrorhizon: insights into the phylogenetic relationship among Boraginaceae species and the maternal lineages of purple gromwells.</title>
        <authorList>
            <person name="Okada T."/>
            <person name="Watanabe K."/>
        </authorList>
    </citation>
    <scope>NUCLEOTIDE SEQUENCE [LARGE SCALE GENOMIC DNA]</scope>
</reference>
<proteinExistence type="inferred from homology"/>
<comment type="caution">
    <text evidence="5">The sequence shown here is derived from an EMBL/GenBank/DDBJ whole genome shotgun (WGS) entry which is preliminary data.</text>
</comment>
<keyword evidence="2" id="KW-0325">Glycoprotein</keyword>
<evidence type="ECO:0000256" key="1">
    <source>
        <dbReference type="ARBA" id="ARBA00022729"/>
    </source>
</evidence>